<dbReference type="GO" id="GO:0000796">
    <property type="term" value="C:condensin complex"/>
    <property type="evidence" value="ECO:0007669"/>
    <property type="project" value="TreeGrafter"/>
</dbReference>
<name>A0A1V2LJI4_PICKU</name>
<evidence type="ECO:0000256" key="4">
    <source>
        <dbReference type="ARBA" id="ARBA00023067"/>
    </source>
</evidence>
<keyword evidence="2" id="KW-0132">Cell division</keyword>
<dbReference type="VEuPathDB" id="FungiDB:C5L36_0C00340"/>
<keyword evidence="6" id="KW-0131">Cell cycle</keyword>
<evidence type="ECO:0000256" key="6">
    <source>
        <dbReference type="ARBA" id="ARBA00023306"/>
    </source>
</evidence>
<comment type="subcellular location">
    <subcellularLocation>
        <location evidence="1">Nucleus</location>
    </subcellularLocation>
</comment>
<keyword evidence="3" id="KW-0498">Mitosis</keyword>
<evidence type="ECO:0000313" key="11">
    <source>
        <dbReference type="Proteomes" id="UP000189274"/>
    </source>
</evidence>
<dbReference type="EMBL" id="MQVM01000018">
    <property type="protein sequence ID" value="ONH72822.1"/>
    <property type="molecule type" value="Genomic_DNA"/>
</dbReference>
<dbReference type="GO" id="GO:0051301">
    <property type="term" value="P:cell division"/>
    <property type="evidence" value="ECO:0007669"/>
    <property type="project" value="UniProtKB-KW"/>
</dbReference>
<evidence type="ECO:0000313" key="10">
    <source>
        <dbReference type="EMBL" id="ONH72822.1"/>
    </source>
</evidence>
<evidence type="ECO:0000256" key="2">
    <source>
        <dbReference type="ARBA" id="ARBA00022618"/>
    </source>
</evidence>
<organism evidence="10 11">
    <name type="scientific">Pichia kudriavzevii</name>
    <name type="common">Yeast</name>
    <name type="synonym">Issatchenkia orientalis</name>
    <dbReference type="NCBI Taxonomy" id="4909"/>
    <lineage>
        <taxon>Eukaryota</taxon>
        <taxon>Fungi</taxon>
        <taxon>Dikarya</taxon>
        <taxon>Ascomycota</taxon>
        <taxon>Saccharomycotina</taxon>
        <taxon>Pichiomycetes</taxon>
        <taxon>Pichiales</taxon>
        <taxon>Pichiaceae</taxon>
        <taxon>Pichia</taxon>
    </lineage>
</organism>
<dbReference type="InterPro" id="IPR016024">
    <property type="entry name" value="ARM-type_fold"/>
</dbReference>
<dbReference type="GO" id="GO:0010032">
    <property type="term" value="P:meiotic chromosome condensation"/>
    <property type="evidence" value="ECO:0007669"/>
    <property type="project" value="TreeGrafter"/>
</dbReference>
<dbReference type="PANTHER" id="PTHR14222:SF2">
    <property type="entry name" value="CONDENSIN COMPLEX SUBUNIT 1"/>
    <property type="match status" value="1"/>
</dbReference>
<dbReference type="InterPro" id="IPR024324">
    <property type="entry name" value="Condensin_cplx_su1_N"/>
</dbReference>
<comment type="caution">
    <text evidence="10">The sequence shown here is derived from an EMBL/GenBank/DDBJ whole genome shotgun (WGS) entry which is preliminary data.</text>
</comment>
<gene>
    <name evidence="10" type="ORF">BOH78_3529</name>
</gene>
<evidence type="ECO:0000256" key="3">
    <source>
        <dbReference type="ARBA" id="ARBA00022776"/>
    </source>
</evidence>
<dbReference type="Pfam" id="PF12717">
    <property type="entry name" value="Cnd1"/>
    <property type="match status" value="1"/>
</dbReference>
<evidence type="ECO:0000256" key="5">
    <source>
        <dbReference type="ARBA" id="ARBA00023242"/>
    </source>
</evidence>
<dbReference type="GO" id="GO:0042393">
    <property type="term" value="F:histone binding"/>
    <property type="evidence" value="ECO:0007669"/>
    <property type="project" value="TreeGrafter"/>
</dbReference>
<protein>
    <submittedName>
        <fullName evidence="10">Condensin complex subunit 1</fullName>
    </submittedName>
</protein>
<feature type="region of interest" description="Disordered" evidence="7">
    <location>
        <begin position="1145"/>
        <end position="1226"/>
    </location>
</feature>
<dbReference type="SUPFAM" id="SSF48371">
    <property type="entry name" value="ARM repeat"/>
    <property type="match status" value="1"/>
</dbReference>
<evidence type="ECO:0000259" key="8">
    <source>
        <dbReference type="Pfam" id="PF12717"/>
    </source>
</evidence>
<evidence type="ECO:0000259" key="9">
    <source>
        <dbReference type="Pfam" id="PF12922"/>
    </source>
</evidence>
<reference evidence="11" key="1">
    <citation type="journal article" date="2017" name="Genome Announc.">
        <title>Genome sequences of Cyberlindnera fabianii 65, Pichia kudriavzevii 129, and Saccharomyces cerevisiae 131 isolated from fermented masau fruits in Zimbabwe.</title>
        <authorList>
            <person name="van Rijswijck I.M.H."/>
            <person name="Derks M.F.L."/>
            <person name="Abee T."/>
            <person name="de Ridder D."/>
            <person name="Smid E.J."/>
        </authorList>
    </citation>
    <scope>NUCLEOTIDE SEQUENCE [LARGE SCALE GENOMIC DNA]</scope>
    <source>
        <strain evidence="11">129</strain>
    </source>
</reference>
<dbReference type="GO" id="GO:0005634">
    <property type="term" value="C:nucleus"/>
    <property type="evidence" value="ECO:0007669"/>
    <property type="project" value="UniProtKB-SubCell"/>
</dbReference>
<dbReference type="Gene3D" id="1.25.10.10">
    <property type="entry name" value="Leucine-rich Repeat Variant"/>
    <property type="match status" value="1"/>
</dbReference>
<dbReference type="Proteomes" id="UP000189274">
    <property type="component" value="Unassembled WGS sequence"/>
</dbReference>
<dbReference type="InterPro" id="IPR026971">
    <property type="entry name" value="CND1/NCAPD3"/>
</dbReference>
<keyword evidence="4" id="KW-0226">DNA condensation</keyword>
<dbReference type="PANTHER" id="PTHR14222">
    <property type="entry name" value="CONDENSIN"/>
    <property type="match status" value="1"/>
</dbReference>
<evidence type="ECO:0000256" key="1">
    <source>
        <dbReference type="ARBA" id="ARBA00004123"/>
    </source>
</evidence>
<dbReference type="InterPro" id="IPR011989">
    <property type="entry name" value="ARM-like"/>
</dbReference>
<dbReference type="GO" id="GO:0007076">
    <property type="term" value="P:mitotic chromosome condensation"/>
    <property type="evidence" value="ECO:0007669"/>
    <property type="project" value="InterPro"/>
</dbReference>
<keyword evidence="5" id="KW-0539">Nucleus</keyword>
<accession>A0A1V2LJI4</accession>
<dbReference type="InterPro" id="IPR032682">
    <property type="entry name" value="Cnd1_C"/>
</dbReference>
<feature type="domain" description="Condensin complex subunit 1 C-terminal" evidence="8">
    <location>
        <begin position="937"/>
        <end position="1095"/>
    </location>
</feature>
<evidence type="ECO:0000256" key="7">
    <source>
        <dbReference type="SAM" id="MobiDB-lite"/>
    </source>
</evidence>
<feature type="domain" description="Condensin complex subunit 1 N-terminal" evidence="9">
    <location>
        <begin position="85"/>
        <end position="216"/>
    </location>
</feature>
<dbReference type="GO" id="GO:0000779">
    <property type="term" value="C:condensed chromosome, centromeric region"/>
    <property type="evidence" value="ECO:0007669"/>
    <property type="project" value="TreeGrafter"/>
</dbReference>
<dbReference type="Pfam" id="PF12922">
    <property type="entry name" value="Cnd1_N"/>
    <property type="match status" value="1"/>
</dbReference>
<dbReference type="AlphaFoldDB" id="A0A1V2LJI4"/>
<feature type="compositionally biased region" description="Basic and acidic residues" evidence="7">
    <location>
        <begin position="1161"/>
        <end position="1181"/>
    </location>
</feature>
<proteinExistence type="predicted"/>
<sequence>MDFDLAYEVSTFSTEKRPDDGFNLAPYLNRVSDKLASSPSNILNDDIFEMARQLVYYIPECTDLNRSETIFLTFTKAFQCGIDSLETVEADADASDQKELLCRYVYLLFGLSQHLVTMFGESDVNKKRKKNDVDKKRLTKLNLVLSSILATICDLLNLQLSVIIQSSTSTNDFCDVILKLAYSIMMSTETLKEKNNRSIFVKLFCLIAKNHQQNNQVCHRLTLALPFSEHLSDTIAEILSVSYSAYENQNLVQDVLTSLAEIQNVGPNLAKNIGSILVKLSELLGQECVTFLDYFQNFVTATPTVRAATMMCFGNSVNSLSTSQELVTENIEVIESLISTLEEHLLDNFQIVRQRCFQALELIHSNRQSKLNFKEYRYTWALRALNHLEDKSSFVRKAALNLLKCIIVNHPYTVDQGKLSWKFHWEHYAEATKEIKNIDNGIIYNAIRANELENNQLNELIKENEDDTQYKDVFKTVLGAIPPADHNPLDNLPSEVVELILRRKFLRDACIFIKILDKSFEFVADNFLNSKTKSDVIAAIEYFTIGDAYGIETAKIGVKRMLHLVWTTGSNEDGNRVVEKLIDAYVTMFLTPFSGETERNKTIYVASSLIKLTFNCNMADLISLEKMISELVKGKREKEKYDYNGAVEHYITPQVVSALWSSFVNYKHFKERRGAIIILSMLAASDYRIVHDKIDVLLKYGLDTKNLNYEVATYTCIALRRSLPRKIEDDFVYPNFAKAISKCKEILLTNTIDGEWYNLAEETLTTLYDIDIDADQTSTLILKQKAVDVFGSATDQTIDKSVALSQFLFLLGHVGLKTIIYLEKCEADFKRKKQDHENKKNEQDIELEMIGGTNEDEFSDAIQNIKDKELLYGPNSILAKFVPLVVEIIQKPKVYSHTMLKRQATLCFAKFMCISPRFCEAHLGLYLNLMKKSTDPIVRSNLVLGLGDIAVCFTNIIDENRNALYSELHDKEISVQRTCLMTVTFLILAGQIKVKGQLSQLAKLLVHEDEGLRQMAKMFFQELATKDNAIYNGFIEMLSGLNQYIDKPGMTDEEQPFPLAKFKEVIRFVLPFISKDRQRNLLIKKLDVRLKTCTKMEYQRYAFCLRELIKREDGVNRKEKDSESEKAKYYKEILKKLDEFEESNSASGELLKPVTRGPKRVSVDDRKQHSEGEENDAKEVEDWLSGSEITDGANNGEVRGPLDGQIREQSSPDVASDVEMIDQDLE</sequence>